<feature type="non-terminal residue" evidence="1">
    <location>
        <position position="46"/>
    </location>
</feature>
<gene>
    <name evidence="1" type="ORF">METZ01_LOCUS418270</name>
</gene>
<name>A0A382X2I5_9ZZZZ</name>
<organism evidence="1">
    <name type="scientific">marine metagenome</name>
    <dbReference type="NCBI Taxonomy" id="408172"/>
    <lineage>
        <taxon>unclassified sequences</taxon>
        <taxon>metagenomes</taxon>
        <taxon>ecological metagenomes</taxon>
    </lineage>
</organism>
<accession>A0A382X2I5</accession>
<proteinExistence type="predicted"/>
<reference evidence="1" key="1">
    <citation type="submission" date="2018-05" db="EMBL/GenBank/DDBJ databases">
        <authorList>
            <person name="Lanie J.A."/>
            <person name="Ng W.-L."/>
            <person name="Kazmierczak K.M."/>
            <person name="Andrzejewski T.M."/>
            <person name="Davidsen T.M."/>
            <person name="Wayne K.J."/>
            <person name="Tettelin H."/>
            <person name="Glass J.I."/>
            <person name="Rusch D."/>
            <person name="Podicherti R."/>
            <person name="Tsui H.-C.T."/>
            <person name="Winkler M.E."/>
        </authorList>
    </citation>
    <scope>NUCLEOTIDE SEQUENCE</scope>
</reference>
<dbReference type="Gene3D" id="3.40.50.300">
    <property type="entry name" value="P-loop containing nucleotide triphosphate hydrolases"/>
    <property type="match status" value="1"/>
</dbReference>
<dbReference type="EMBL" id="UINC01164520">
    <property type="protein sequence ID" value="SVD65416.1"/>
    <property type="molecule type" value="Genomic_DNA"/>
</dbReference>
<protein>
    <recommendedName>
        <fullName evidence="2">Thymidylate kinase-like domain-containing protein</fullName>
    </recommendedName>
</protein>
<evidence type="ECO:0000313" key="1">
    <source>
        <dbReference type="EMBL" id="SVD65416.1"/>
    </source>
</evidence>
<sequence>MESTFKIVKSNYDRDKKQNTPYIIGINGIDCAGKTTLAKDLSGQLK</sequence>
<dbReference type="InterPro" id="IPR027417">
    <property type="entry name" value="P-loop_NTPase"/>
</dbReference>
<evidence type="ECO:0008006" key="2">
    <source>
        <dbReference type="Google" id="ProtNLM"/>
    </source>
</evidence>
<dbReference type="AlphaFoldDB" id="A0A382X2I5"/>
<dbReference type="SUPFAM" id="SSF52540">
    <property type="entry name" value="P-loop containing nucleoside triphosphate hydrolases"/>
    <property type="match status" value="1"/>
</dbReference>